<proteinExistence type="predicted"/>
<keyword evidence="3" id="KW-1185">Reference proteome</keyword>
<evidence type="ECO:0000313" key="3">
    <source>
        <dbReference type="Proteomes" id="UP000694382"/>
    </source>
</evidence>
<dbReference type="Proteomes" id="UP000694382">
    <property type="component" value="Chromosome Z"/>
</dbReference>
<evidence type="ECO:0000256" key="1">
    <source>
        <dbReference type="SAM" id="MobiDB-lite"/>
    </source>
</evidence>
<reference evidence="2" key="1">
    <citation type="submission" date="2020-02" db="EMBL/GenBank/DDBJ databases">
        <authorList>
            <person name="Enbody D E."/>
            <person name="Pettersson E M."/>
        </authorList>
    </citation>
    <scope>NUCLEOTIDE SEQUENCE [LARGE SCALE GENOMIC DNA]</scope>
</reference>
<feature type="compositionally biased region" description="Low complexity" evidence="1">
    <location>
        <begin position="21"/>
        <end position="38"/>
    </location>
</feature>
<reference evidence="2" key="2">
    <citation type="submission" date="2025-08" db="UniProtKB">
        <authorList>
            <consortium name="Ensembl"/>
        </authorList>
    </citation>
    <scope>IDENTIFICATION</scope>
</reference>
<sequence length="88" mass="9764">PAQRREDGDKEGTALPRQIRAGPALPGSAAPGQPLRPRLPLHEPPAAPALSWAVWHGEERREGRSEVAKQDFFFFFPGVSLLLCFIFF</sequence>
<feature type="compositionally biased region" description="Basic and acidic residues" evidence="1">
    <location>
        <begin position="1"/>
        <end position="12"/>
    </location>
</feature>
<evidence type="ECO:0000313" key="2">
    <source>
        <dbReference type="Ensembl" id="ENSCPVP00000025562.1"/>
    </source>
</evidence>
<feature type="region of interest" description="Disordered" evidence="1">
    <location>
        <begin position="1"/>
        <end position="41"/>
    </location>
</feature>
<reference evidence="2" key="3">
    <citation type="submission" date="2025-09" db="UniProtKB">
        <authorList>
            <consortium name="Ensembl"/>
        </authorList>
    </citation>
    <scope>IDENTIFICATION</scope>
</reference>
<protein>
    <submittedName>
        <fullName evidence="2">Uncharacterized protein</fullName>
    </submittedName>
</protein>
<dbReference type="Ensembl" id="ENSCPVT00000026806.1">
    <property type="protein sequence ID" value="ENSCPVP00000025562.1"/>
    <property type="gene ID" value="ENSCPVG00000017897.1"/>
</dbReference>
<organism evidence="2 3">
    <name type="scientific">Geospiza parvula</name>
    <name type="common">Small tree-finch</name>
    <name type="synonym">Camarhynchus parvulus</name>
    <dbReference type="NCBI Taxonomy" id="87175"/>
    <lineage>
        <taxon>Eukaryota</taxon>
        <taxon>Metazoa</taxon>
        <taxon>Chordata</taxon>
        <taxon>Craniata</taxon>
        <taxon>Vertebrata</taxon>
        <taxon>Euteleostomi</taxon>
        <taxon>Archelosauria</taxon>
        <taxon>Archosauria</taxon>
        <taxon>Dinosauria</taxon>
        <taxon>Saurischia</taxon>
        <taxon>Theropoda</taxon>
        <taxon>Coelurosauria</taxon>
        <taxon>Aves</taxon>
        <taxon>Neognathae</taxon>
        <taxon>Neoaves</taxon>
        <taxon>Telluraves</taxon>
        <taxon>Australaves</taxon>
        <taxon>Passeriformes</taxon>
        <taxon>Thraupidae</taxon>
        <taxon>Camarhynchus</taxon>
    </lineage>
</organism>
<name>A0A8U8B054_GEOPR</name>
<dbReference type="AlphaFoldDB" id="A0A8U8B054"/>
<accession>A0A8U8B054</accession>